<proteinExistence type="predicted"/>
<comment type="caution">
    <text evidence="1">The sequence shown here is derived from an EMBL/GenBank/DDBJ whole genome shotgun (WGS) entry which is preliminary data.</text>
</comment>
<accession>A0AA39LM38</accession>
<reference evidence="1" key="1">
    <citation type="submission" date="2023-06" db="EMBL/GenBank/DDBJ databases">
        <title>Genomic analysis of the entomopathogenic nematode Steinernema hermaphroditum.</title>
        <authorList>
            <person name="Schwarz E.M."/>
            <person name="Heppert J.K."/>
            <person name="Baniya A."/>
            <person name="Schwartz H.T."/>
            <person name="Tan C.-H."/>
            <person name="Antoshechkin I."/>
            <person name="Sternberg P.W."/>
            <person name="Goodrich-Blair H."/>
            <person name="Dillman A.R."/>
        </authorList>
    </citation>
    <scope>NUCLEOTIDE SEQUENCE</scope>
    <source>
        <strain evidence="1">PS9179</strain>
        <tissue evidence="1">Whole animal</tissue>
    </source>
</reference>
<dbReference type="Proteomes" id="UP001175271">
    <property type="component" value="Unassembled WGS sequence"/>
</dbReference>
<evidence type="ECO:0000313" key="2">
    <source>
        <dbReference type="Proteomes" id="UP001175271"/>
    </source>
</evidence>
<dbReference type="AlphaFoldDB" id="A0AA39LM38"/>
<dbReference type="EMBL" id="JAUCMV010000004">
    <property type="protein sequence ID" value="KAK0402751.1"/>
    <property type="molecule type" value="Genomic_DNA"/>
</dbReference>
<sequence length="280" mass="32790">MDYLPRAFYDDVFGQLEKKDIGPAQELAGAPGIAAVDHFQKRRELTLRIIRGTNDCAFQLTVSTRRRQVVPMNDLRSMYDRITHIFLEADQKTMSKAMSFRDALSKIAVALRFASNCTIQTKFWDKYNLFFTKQFFKLLGRSQTFKKVDTPNYGEECEEFVRKQMRSVHLQILRLSYGSWPTDFHNLVTSWTENPKFRSLHCYSMMLDYETVVSLLKRWANGELKWFSVDAKASFEKRRILRLLNDLECSTEDSIKFNLLGRSTLRIDFFLGSFSVEILT</sequence>
<keyword evidence="2" id="KW-1185">Reference proteome</keyword>
<protein>
    <submittedName>
        <fullName evidence="1">Uncharacterized protein</fullName>
    </submittedName>
</protein>
<evidence type="ECO:0000313" key="1">
    <source>
        <dbReference type="EMBL" id="KAK0402751.1"/>
    </source>
</evidence>
<name>A0AA39LM38_9BILA</name>
<organism evidence="1 2">
    <name type="scientific">Steinernema hermaphroditum</name>
    <dbReference type="NCBI Taxonomy" id="289476"/>
    <lineage>
        <taxon>Eukaryota</taxon>
        <taxon>Metazoa</taxon>
        <taxon>Ecdysozoa</taxon>
        <taxon>Nematoda</taxon>
        <taxon>Chromadorea</taxon>
        <taxon>Rhabditida</taxon>
        <taxon>Tylenchina</taxon>
        <taxon>Panagrolaimomorpha</taxon>
        <taxon>Strongyloidoidea</taxon>
        <taxon>Steinernematidae</taxon>
        <taxon>Steinernema</taxon>
    </lineage>
</organism>
<gene>
    <name evidence="1" type="ORF">QR680_016511</name>
</gene>